<organism evidence="3 4">
    <name type="scientific">Zancudomyces culisetae</name>
    <name type="common">Gut fungus</name>
    <name type="synonym">Smittium culisetae</name>
    <dbReference type="NCBI Taxonomy" id="1213189"/>
    <lineage>
        <taxon>Eukaryota</taxon>
        <taxon>Fungi</taxon>
        <taxon>Fungi incertae sedis</taxon>
        <taxon>Zoopagomycota</taxon>
        <taxon>Kickxellomycotina</taxon>
        <taxon>Harpellomycetes</taxon>
        <taxon>Harpellales</taxon>
        <taxon>Legeriomycetaceae</taxon>
        <taxon>Zancudomyces</taxon>
    </lineage>
</organism>
<accession>A0A1R1PMN0</accession>
<dbReference type="Proteomes" id="UP000188320">
    <property type="component" value="Unassembled WGS sequence"/>
</dbReference>
<feature type="compositionally biased region" description="Basic and acidic residues" evidence="1">
    <location>
        <begin position="249"/>
        <end position="268"/>
    </location>
</feature>
<keyword evidence="4" id="KW-1185">Reference proteome</keyword>
<evidence type="ECO:0000256" key="1">
    <source>
        <dbReference type="SAM" id="MobiDB-lite"/>
    </source>
</evidence>
<dbReference type="PROSITE" id="PS51140">
    <property type="entry name" value="CUE"/>
    <property type="match status" value="1"/>
</dbReference>
<proteinExistence type="predicted"/>
<evidence type="ECO:0000313" key="3">
    <source>
        <dbReference type="EMBL" id="OMH82132.1"/>
    </source>
</evidence>
<evidence type="ECO:0000313" key="4">
    <source>
        <dbReference type="Proteomes" id="UP000188320"/>
    </source>
</evidence>
<feature type="region of interest" description="Disordered" evidence="1">
    <location>
        <begin position="103"/>
        <end position="143"/>
    </location>
</feature>
<feature type="region of interest" description="Disordered" evidence="1">
    <location>
        <begin position="209"/>
        <end position="268"/>
    </location>
</feature>
<dbReference type="InterPro" id="IPR003892">
    <property type="entry name" value="CUE"/>
</dbReference>
<feature type="compositionally biased region" description="Acidic residues" evidence="1">
    <location>
        <begin position="233"/>
        <end position="248"/>
    </location>
</feature>
<dbReference type="Gene3D" id="1.10.8.10">
    <property type="entry name" value="DNA helicase RuvA subunit, C-terminal domain"/>
    <property type="match status" value="1"/>
</dbReference>
<gene>
    <name evidence="3" type="ORF">AX774_g4402</name>
</gene>
<dbReference type="OrthoDB" id="300289at2759"/>
<dbReference type="Pfam" id="PF02845">
    <property type="entry name" value="CUE"/>
    <property type="match status" value="1"/>
</dbReference>
<dbReference type="SUPFAM" id="SSF46934">
    <property type="entry name" value="UBA-like"/>
    <property type="match status" value="1"/>
</dbReference>
<dbReference type="SMART" id="SM00546">
    <property type="entry name" value="CUE"/>
    <property type="match status" value="1"/>
</dbReference>
<dbReference type="EMBL" id="LSSK01000734">
    <property type="protein sequence ID" value="OMH82132.1"/>
    <property type="molecule type" value="Genomic_DNA"/>
</dbReference>
<sequence length="268" mass="29050">MDASCLSITQAEFERNLEMAIWEIETEKKARIRASSTGQRSAAAAVANNAANRQKLGYFGTFLDEEATERGAWLLEKGSSLAKSTIAKTNQFVERVINELSSLDTPSNSSSPIQSSQLHTASTPSPNTNTNPNANLNPNSNSTAPEFSETLALVCDMFPTFDKEVCEMVLQANDGFVPQTIEQLLEMGSTDPLPPANEAEFMQPEVLEGGQAADDGTGSMHEDEGDDWRGQWADDDSSDNESDNDESPDNDHDSSSQHHVQGGKESKS</sequence>
<dbReference type="GO" id="GO:0043130">
    <property type="term" value="F:ubiquitin binding"/>
    <property type="evidence" value="ECO:0007669"/>
    <property type="project" value="InterPro"/>
</dbReference>
<comment type="caution">
    <text evidence="3">The sequence shown here is derived from an EMBL/GenBank/DDBJ whole genome shotgun (WGS) entry which is preliminary data.</text>
</comment>
<evidence type="ECO:0000259" key="2">
    <source>
        <dbReference type="PROSITE" id="PS51140"/>
    </source>
</evidence>
<name>A0A1R1PMN0_ZANCU</name>
<feature type="domain" description="CUE" evidence="2">
    <location>
        <begin position="146"/>
        <end position="189"/>
    </location>
</feature>
<dbReference type="AlphaFoldDB" id="A0A1R1PMN0"/>
<protein>
    <recommendedName>
        <fullName evidence="2">CUE domain-containing protein</fullName>
    </recommendedName>
</protein>
<reference evidence="4" key="1">
    <citation type="submission" date="2017-01" db="EMBL/GenBank/DDBJ databases">
        <authorList>
            <person name="Wang Y."/>
            <person name="White M."/>
            <person name="Kvist S."/>
            <person name="Moncalvo J.-M."/>
        </authorList>
    </citation>
    <scope>NUCLEOTIDE SEQUENCE [LARGE SCALE GENOMIC DNA]</scope>
    <source>
        <strain evidence="4">COL-18-3</strain>
    </source>
</reference>
<dbReference type="InterPro" id="IPR009060">
    <property type="entry name" value="UBA-like_sf"/>
</dbReference>